<feature type="signal peptide" evidence="1">
    <location>
        <begin position="1"/>
        <end position="22"/>
    </location>
</feature>
<keyword evidence="4" id="KW-1185">Reference proteome</keyword>
<proteinExistence type="predicted"/>
<dbReference type="InterPro" id="IPR030395">
    <property type="entry name" value="GP_PDE_dom"/>
</dbReference>
<evidence type="ECO:0000256" key="1">
    <source>
        <dbReference type="SAM" id="SignalP"/>
    </source>
</evidence>
<dbReference type="Gene3D" id="3.20.20.190">
    <property type="entry name" value="Phosphatidylinositol (PI) phosphodiesterase"/>
    <property type="match status" value="1"/>
</dbReference>
<dbReference type="PANTHER" id="PTHR46211">
    <property type="entry name" value="GLYCEROPHOSPHORYL DIESTER PHOSPHODIESTERASE"/>
    <property type="match status" value="1"/>
</dbReference>
<dbReference type="Proteomes" id="UP000253961">
    <property type="component" value="Unassembled WGS sequence"/>
</dbReference>
<dbReference type="AlphaFoldDB" id="A0A369PZP3"/>
<dbReference type="OrthoDB" id="384721at2"/>
<dbReference type="SUPFAM" id="SSF51695">
    <property type="entry name" value="PLC-like phosphodiesterases"/>
    <property type="match status" value="1"/>
</dbReference>
<dbReference type="InterPro" id="IPR017946">
    <property type="entry name" value="PLC-like_Pdiesterase_TIM-brl"/>
</dbReference>
<dbReference type="EMBL" id="QPKV01000002">
    <property type="protein sequence ID" value="RDC57712.1"/>
    <property type="molecule type" value="Genomic_DNA"/>
</dbReference>
<feature type="chain" id="PRO_5016645427" evidence="1">
    <location>
        <begin position="23"/>
        <end position="299"/>
    </location>
</feature>
<dbReference type="Pfam" id="PF03009">
    <property type="entry name" value="GDPD"/>
    <property type="match status" value="1"/>
</dbReference>
<dbReference type="PROSITE" id="PS51704">
    <property type="entry name" value="GP_PDE"/>
    <property type="match status" value="1"/>
</dbReference>
<name>A0A369PZP3_9SPHI</name>
<organism evidence="3 4">
    <name type="scientific">Pedobacter chinensis</name>
    <dbReference type="NCBI Taxonomy" id="2282421"/>
    <lineage>
        <taxon>Bacteria</taxon>
        <taxon>Pseudomonadati</taxon>
        <taxon>Bacteroidota</taxon>
        <taxon>Sphingobacteriia</taxon>
        <taxon>Sphingobacteriales</taxon>
        <taxon>Sphingobacteriaceae</taxon>
        <taxon>Pedobacter</taxon>
    </lineage>
</organism>
<dbReference type="PANTHER" id="PTHR46211:SF14">
    <property type="entry name" value="GLYCEROPHOSPHODIESTER PHOSPHODIESTERASE"/>
    <property type="match status" value="1"/>
</dbReference>
<comment type="caution">
    <text evidence="3">The sequence shown here is derived from an EMBL/GenBank/DDBJ whole genome shotgun (WGS) entry which is preliminary data.</text>
</comment>
<dbReference type="RefSeq" id="WP_115401135.1">
    <property type="nucleotide sequence ID" value="NZ_QPKV01000002.1"/>
</dbReference>
<keyword evidence="1" id="KW-0732">Signal</keyword>
<protein>
    <submittedName>
        <fullName evidence="3">Glycerophosphodiester phosphodiesterase</fullName>
    </submittedName>
</protein>
<feature type="domain" description="GP-PDE" evidence="2">
    <location>
        <begin position="33"/>
        <end position="299"/>
    </location>
</feature>
<evidence type="ECO:0000259" key="2">
    <source>
        <dbReference type="PROSITE" id="PS51704"/>
    </source>
</evidence>
<gene>
    <name evidence="3" type="ORF">DU508_01760</name>
</gene>
<dbReference type="GO" id="GO:0006629">
    <property type="term" value="P:lipid metabolic process"/>
    <property type="evidence" value="ECO:0007669"/>
    <property type="project" value="InterPro"/>
</dbReference>
<accession>A0A369PZP3</accession>
<sequence length="299" mass="33863">MKVLAVVSGLFVLATVSSNSFTTVKSLPEYPVFSSEAHRGGRGLMPENTIPAMLFTLKNYSVTTLEMDTHITKDNEVVVTHDDYLSEAFTSFPEGSQIPKSEAKKYVVYSMNYDKLKQFIVGSKAYPAFPRQKKVKSYIPRLGDLIDSVQHEIKVNHLKQCFFDIEIKSTEKGDDILHPKPEKFVDLVLAVVKKKGILNYTIIQSFDKRVLQIIHKKYPEIKLSYLANNDKSYEEHLADLGFKPFIIGSSYKGFNPDIIEKAHADGVKVLTATVNTKEEIEKLKKLKIDGIMSDYPDLF</sequence>
<evidence type="ECO:0000313" key="4">
    <source>
        <dbReference type="Proteomes" id="UP000253961"/>
    </source>
</evidence>
<reference evidence="3 4" key="1">
    <citation type="submission" date="2018-07" db="EMBL/GenBank/DDBJ databases">
        <title>Pedobacter sp. nov., isolated from soil.</title>
        <authorList>
            <person name="Zhou L.Y."/>
            <person name="Du Z.J."/>
        </authorList>
    </citation>
    <scope>NUCLEOTIDE SEQUENCE [LARGE SCALE GENOMIC DNA]</scope>
    <source>
        <strain evidence="3 4">JDX94</strain>
    </source>
</reference>
<dbReference type="GO" id="GO:0008081">
    <property type="term" value="F:phosphoric diester hydrolase activity"/>
    <property type="evidence" value="ECO:0007669"/>
    <property type="project" value="InterPro"/>
</dbReference>
<evidence type="ECO:0000313" key="3">
    <source>
        <dbReference type="EMBL" id="RDC57712.1"/>
    </source>
</evidence>